<dbReference type="InterPro" id="IPR000440">
    <property type="entry name" value="NADH_UbQ/plastoQ_OxRdtase_su3"/>
</dbReference>
<feature type="region of interest" description="Disordered" evidence="13">
    <location>
        <begin position="33"/>
        <end position="54"/>
    </location>
</feature>
<keyword evidence="6 11" id="KW-0874">Quinone</keyword>
<organism evidence="14 15">
    <name type="scientific">Corallococcus soli</name>
    <dbReference type="NCBI Taxonomy" id="2710757"/>
    <lineage>
        <taxon>Bacteria</taxon>
        <taxon>Pseudomonadati</taxon>
        <taxon>Myxococcota</taxon>
        <taxon>Myxococcia</taxon>
        <taxon>Myxococcales</taxon>
        <taxon>Cystobacterineae</taxon>
        <taxon>Myxococcaceae</taxon>
        <taxon>Corallococcus</taxon>
    </lineage>
</organism>
<dbReference type="PANTHER" id="PTHR11058">
    <property type="entry name" value="NADH-UBIQUINONE OXIDOREDUCTASE CHAIN 3"/>
    <property type="match status" value="1"/>
</dbReference>
<evidence type="ECO:0000256" key="13">
    <source>
        <dbReference type="SAM" id="MobiDB-lite"/>
    </source>
</evidence>
<keyword evidence="4 11" id="KW-1003">Cell membrane</keyword>
<dbReference type="InterPro" id="IPR038430">
    <property type="entry name" value="NDAH_ubi_oxred_su3_sf"/>
</dbReference>
<evidence type="ECO:0000256" key="12">
    <source>
        <dbReference type="RuleBase" id="RU003639"/>
    </source>
</evidence>
<comment type="subunit">
    <text evidence="11">NDH-1 is composed of 14 different subunits. Subunits NuoA, H, J, K, L, M, N constitute the membrane sector of the complex.</text>
</comment>
<keyword evidence="15" id="KW-1185">Reference proteome</keyword>
<dbReference type="InterPro" id="IPR023043">
    <property type="entry name" value="NAD(P)H_OxRDtase_bac/plastid"/>
</dbReference>
<evidence type="ECO:0000256" key="1">
    <source>
        <dbReference type="ARBA" id="ARBA00004141"/>
    </source>
</evidence>
<comment type="catalytic activity">
    <reaction evidence="11 12">
        <text>a quinone + NADH + 5 H(+)(in) = a quinol + NAD(+) + 4 H(+)(out)</text>
        <dbReference type="Rhea" id="RHEA:57888"/>
        <dbReference type="ChEBI" id="CHEBI:15378"/>
        <dbReference type="ChEBI" id="CHEBI:24646"/>
        <dbReference type="ChEBI" id="CHEBI:57540"/>
        <dbReference type="ChEBI" id="CHEBI:57945"/>
        <dbReference type="ChEBI" id="CHEBI:132124"/>
    </reaction>
</comment>
<keyword evidence="9 11" id="KW-0520">NAD</keyword>
<evidence type="ECO:0000256" key="3">
    <source>
        <dbReference type="ARBA" id="ARBA00022448"/>
    </source>
</evidence>
<evidence type="ECO:0000313" key="15">
    <source>
        <dbReference type="Proteomes" id="UP001516472"/>
    </source>
</evidence>
<dbReference type="Gene3D" id="1.20.58.1610">
    <property type="entry name" value="NADH:ubiquinone/plastoquinone oxidoreductase, chain 3"/>
    <property type="match status" value="1"/>
</dbReference>
<evidence type="ECO:0000256" key="5">
    <source>
        <dbReference type="ARBA" id="ARBA00022692"/>
    </source>
</evidence>
<keyword evidence="11" id="KW-0830">Ubiquinone</keyword>
<keyword evidence="10 11" id="KW-0472">Membrane</keyword>
<evidence type="ECO:0000256" key="8">
    <source>
        <dbReference type="ARBA" id="ARBA00022989"/>
    </source>
</evidence>
<reference evidence="14 15" key="1">
    <citation type="submission" date="2020-02" db="EMBL/GenBank/DDBJ databases">
        <authorList>
            <person name="Babadi Z.K."/>
            <person name="Risdian C."/>
            <person name="Ebrahimipour G.H."/>
            <person name="Wink J."/>
        </authorList>
    </citation>
    <scope>NUCLEOTIDE SEQUENCE [LARGE SCALE GENOMIC DNA]</scope>
    <source>
        <strain evidence="14 15">ZKHCc1 1396</strain>
    </source>
</reference>
<sequence>MTTPLAPYLPLLVVLLLAGVLAMIIPQVTSRLGPKRPSTTKSAPFEAGSESSGPARQRFAVKFYVIALLFIVFDVEAVFLYPWAVNFQALGWFGYMEMLVFASTLVVGLIYVWKKGALDWES</sequence>
<feature type="transmembrane region" description="Helical" evidence="11">
    <location>
        <begin position="90"/>
        <end position="113"/>
    </location>
</feature>
<protein>
    <recommendedName>
        <fullName evidence="11">NADH-quinone oxidoreductase subunit A</fullName>
        <ecNumber evidence="11">7.1.1.-</ecNumber>
    </recommendedName>
    <alternativeName>
        <fullName evidence="11">NADH dehydrogenase I subunit A</fullName>
    </alternativeName>
    <alternativeName>
        <fullName evidence="11">NDH-1 subunit A</fullName>
    </alternativeName>
    <alternativeName>
        <fullName evidence="11">NUO1</fullName>
    </alternativeName>
</protein>
<evidence type="ECO:0000256" key="6">
    <source>
        <dbReference type="ARBA" id="ARBA00022719"/>
    </source>
</evidence>
<proteinExistence type="inferred from homology"/>
<evidence type="ECO:0000256" key="4">
    <source>
        <dbReference type="ARBA" id="ARBA00022475"/>
    </source>
</evidence>
<name>A0ABR9PXJ7_9BACT</name>
<comment type="subcellular location">
    <subcellularLocation>
        <location evidence="11 12">Cell membrane</location>
        <topology evidence="11 12">Multi-pass membrane protein</topology>
    </subcellularLocation>
    <subcellularLocation>
        <location evidence="1">Membrane</location>
        <topology evidence="1">Multi-pass membrane protein</topology>
    </subcellularLocation>
</comment>
<evidence type="ECO:0000256" key="9">
    <source>
        <dbReference type="ARBA" id="ARBA00023027"/>
    </source>
</evidence>
<dbReference type="Pfam" id="PF00507">
    <property type="entry name" value="Oxidored_q4"/>
    <property type="match status" value="1"/>
</dbReference>
<accession>A0ABR9PXJ7</accession>
<dbReference type="PANTHER" id="PTHR11058:SF22">
    <property type="entry name" value="NADH-QUINONE OXIDOREDUCTASE SUBUNIT A"/>
    <property type="match status" value="1"/>
</dbReference>
<keyword evidence="7 11" id="KW-1278">Translocase</keyword>
<feature type="transmembrane region" description="Helical" evidence="11">
    <location>
        <begin position="6"/>
        <end position="26"/>
    </location>
</feature>
<dbReference type="EMBL" id="JAAIYO010000013">
    <property type="protein sequence ID" value="MBE4752661.1"/>
    <property type="molecule type" value="Genomic_DNA"/>
</dbReference>
<comment type="function">
    <text evidence="11">NDH-1 shuttles electrons from NADH, via FMN and iron-sulfur (Fe-S) centers, to quinones in the respiratory chain. The immediate electron acceptor for the enzyme in this species is believed to be ubiquinone. Couples the redox reaction to proton translocation (for every two electrons transferred, four hydrogen ions are translocated across the cytoplasmic membrane), and thus conserves the redox energy in a proton gradient.</text>
</comment>
<comment type="similarity">
    <text evidence="2 11 12">Belongs to the complex I subunit 3 family.</text>
</comment>
<dbReference type="EC" id="7.1.1.-" evidence="11"/>
<evidence type="ECO:0000313" key="14">
    <source>
        <dbReference type="EMBL" id="MBE4752661.1"/>
    </source>
</evidence>
<evidence type="ECO:0000256" key="10">
    <source>
        <dbReference type="ARBA" id="ARBA00023136"/>
    </source>
</evidence>
<dbReference type="HAMAP" id="MF_01394">
    <property type="entry name" value="NDH1_NuoA"/>
    <property type="match status" value="1"/>
</dbReference>
<evidence type="ECO:0000256" key="2">
    <source>
        <dbReference type="ARBA" id="ARBA00008472"/>
    </source>
</evidence>
<evidence type="ECO:0000256" key="11">
    <source>
        <dbReference type="HAMAP-Rule" id="MF_01394"/>
    </source>
</evidence>
<evidence type="ECO:0000256" key="7">
    <source>
        <dbReference type="ARBA" id="ARBA00022967"/>
    </source>
</evidence>
<keyword evidence="3 11" id="KW-0813">Transport</keyword>
<dbReference type="RefSeq" id="WP_193429839.1">
    <property type="nucleotide sequence ID" value="NZ_CBCSIP010000255.1"/>
</dbReference>
<feature type="transmembrane region" description="Helical" evidence="11">
    <location>
        <begin position="63"/>
        <end position="84"/>
    </location>
</feature>
<keyword evidence="8 11" id="KW-1133">Transmembrane helix</keyword>
<gene>
    <name evidence="11" type="primary">nuoA</name>
    <name evidence="14" type="ORF">G4177_31330</name>
</gene>
<comment type="caution">
    <text evidence="14">The sequence shown here is derived from an EMBL/GenBank/DDBJ whole genome shotgun (WGS) entry which is preliminary data.</text>
</comment>
<keyword evidence="5 11" id="KW-0812">Transmembrane</keyword>
<dbReference type="Proteomes" id="UP001516472">
    <property type="component" value="Unassembled WGS sequence"/>
</dbReference>